<keyword evidence="5" id="KW-1185">Reference proteome</keyword>
<dbReference type="InterPro" id="IPR000494">
    <property type="entry name" value="Rcpt_L-dom"/>
</dbReference>
<feature type="domain" description="Receptor L-domain" evidence="3">
    <location>
        <begin position="844"/>
        <end position="928"/>
    </location>
</feature>
<gene>
    <name evidence="4" type="ORF">CYNAS_LOCUS10848</name>
</gene>
<feature type="domain" description="Receptor L-domain" evidence="3">
    <location>
        <begin position="579"/>
        <end position="683"/>
    </location>
</feature>
<feature type="domain" description="Receptor L-domain" evidence="3">
    <location>
        <begin position="460"/>
        <end position="536"/>
    </location>
</feature>
<feature type="compositionally biased region" description="Basic and acidic residues" evidence="1">
    <location>
        <begin position="1005"/>
        <end position="1019"/>
    </location>
</feature>
<organism evidence="4 5">
    <name type="scientific">Cylicocyclus nassatus</name>
    <name type="common">Nematode worm</name>
    <dbReference type="NCBI Taxonomy" id="53992"/>
    <lineage>
        <taxon>Eukaryota</taxon>
        <taxon>Metazoa</taxon>
        <taxon>Ecdysozoa</taxon>
        <taxon>Nematoda</taxon>
        <taxon>Chromadorea</taxon>
        <taxon>Rhabditida</taxon>
        <taxon>Rhabditina</taxon>
        <taxon>Rhabditomorpha</taxon>
        <taxon>Strongyloidea</taxon>
        <taxon>Strongylidae</taxon>
        <taxon>Cylicocyclus</taxon>
    </lineage>
</organism>
<dbReference type="Gene3D" id="3.80.20.20">
    <property type="entry name" value="Receptor L-domain"/>
    <property type="match status" value="7"/>
</dbReference>
<dbReference type="PANTHER" id="PTHR21662:SF59">
    <property type="entry name" value="RECEPTOR PROTEIN-TYROSINE KINASE"/>
    <property type="match status" value="1"/>
</dbReference>
<name>A0AA36M5T1_CYLNA</name>
<proteinExistence type="predicted"/>
<reference evidence="4" key="1">
    <citation type="submission" date="2023-07" db="EMBL/GenBank/DDBJ databases">
        <authorList>
            <consortium name="CYATHOMIX"/>
        </authorList>
    </citation>
    <scope>NUCLEOTIDE SEQUENCE</scope>
    <source>
        <strain evidence="4">N/A</strain>
    </source>
</reference>
<sequence>MFHAFFLYVAIVSPLTYGGVPPVSENKPYDKETLSCYFQGTLSLYKEKYNTDGDICFHFYGRLESDPETTELELQQIQSIVGCLIIYNTRITHASLKELVSIEPDQNFCEYTFALLIFGNPTLEEITFASNLKFDESSVLIRANPKMTVLNGIDVYYGDSTDCTVATLSTAGGCKSVIGDVRLEHLTSEGFEYVEEVVGTIRIENKDVLHLNYLNTLNGLRIVGWKTPAITVSHNKKLVDISALLTLELESESPAIEITDNPSICHNVVERRKIKEWLKERGSSIEFSEECLKSCPGGKVTKGYLAGLGKHCNSITGNLIIDGLNEIPDSIAKLEQLEKIEGCVFVTNNEALKTLNFLKNVVKISGIFGGSNSMTKGDRRRLIIQENPNLEKIHFNEKLRLGPHEAFIRVNPKLKSDHITGASFNLDIGDARDCVVSAVENHKDCRRMVGIADYNKIKPDVWQRIDAVDGSVLITQTKLFDLDFLRSLKIVSWSSPALVIQDNENLVDISALLTIEITSDPPIIKISNNPRICHNIAERKKLKKFLWEKDASVNFVEDCLKSCNGGQVSETYLANFDKHCNVIDGDLYINGLTSIPDDITKLEQVEKIEGRVYVTNNEALEALTFLKNVEKISGRSSSADKVDRRKLIVQENSNLLKVQFSTQLRLDPNEIFIRLNPKLRYELIKGANFRFDIGDANDCSVRAAKKQKKCKRIIGDVEYNVMDPEVWKRIKAVDGSVSITHTKLSSLNFLRNLKIVSWSPPALVIENNEDLVDISALLTVDLASLHPVIRISNNPRICHNTVERQKLETLLKKNRVTISFANDCLKSCRGGKVSDKYLANFGKHCNVIDGNLVISGLSKLPEQINKLEQVEKINGRLIVTNNTALKDLECLRNLKEINNKEPDKPGLVVKDNKNFVQKGLYSLQKITGSESKVTAASTAHATRTYTTTQHATRTYATTQHATHSKRQQTSITVTLARSEAKKRTSATTTAQEITISRSRSLNGSKEIDRKEQSSKEKLGKETRLASYITVPRLAAFVLLLCFAVKRVQTSSAKHQETEK</sequence>
<dbReference type="EMBL" id="CATQJL010000223">
    <property type="protein sequence ID" value="CAJ0598865.1"/>
    <property type="molecule type" value="Genomic_DNA"/>
</dbReference>
<evidence type="ECO:0000256" key="1">
    <source>
        <dbReference type="SAM" id="MobiDB-lite"/>
    </source>
</evidence>
<dbReference type="SUPFAM" id="SSF52058">
    <property type="entry name" value="L domain-like"/>
    <property type="match status" value="7"/>
</dbReference>
<feature type="signal peptide" evidence="2">
    <location>
        <begin position="1"/>
        <end position="18"/>
    </location>
</feature>
<feature type="compositionally biased region" description="Polar residues" evidence="1">
    <location>
        <begin position="985"/>
        <end position="1003"/>
    </location>
</feature>
<evidence type="ECO:0000313" key="4">
    <source>
        <dbReference type="EMBL" id="CAJ0598865.1"/>
    </source>
</evidence>
<feature type="chain" id="PRO_5041287001" description="Receptor L-domain domain-containing protein" evidence="2">
    <location>
        <begin position="19"/>
        <end position="1059"/>
    </location>
</feature>
<evidence type="ECO:0000313" key="5">
    <source>
        <dbReference type="Proteomes" id="UP001176961"/>
    </source>
</evidence>
<feature type="domain" description="Receptor L-domain" evidence="3">
    <location>
        <begin position="311"/>
        <end position="419"/>
    </location>
</feature>
<evidence type="ECO:0000259" key="3">
    <source>
        <dbReference type="Pfam" id="PF01030"/>
    </source>
</evidence>
<dbReference type="InterPro" id="IPR036941">
    <property type="entry name" value="Rcpt_L-dom_sf"/>
</dbReference>
<dbReference type="AlphaFoldDB" id="A0AA36M5T1"/>
<comment type="caution">
    <text evidence="4">The sequence shown here is derived from an EMBL/GenBank/DDBJ whole genome shotgun (WGS) entry which is preliminary data.</text>
</comment>
<accession>A0AA36M5T1</accession>
<dbReference type="PANTHER" id="PTHR21662">
    <property type="entry name" value="RECEPTOR PROTEIN-TYROSINE KINASE"/>
    <property type="match status" value="1"/>
</dbReference>
<feature type="region of interest" description="Disordered" evidence="1">
    <location>
        <begin position="977"/>
        <end position="1019"/>
    </location>
</feature>
<feature type="domain" description="Receptor L-domain" evidence="3">
    <location>
        <begin position="56"/>
        <end position="150"/>
    </location>
</feature>
<dbReference type="InterPro" id="IPR053079">
    <property type="entry name" value="SPS2_domain"/>
</dbReference>
<keyword evidence="2" id="KW-0732">Signal</keyword>
<feature type="domain" description="Receptor L-domain" evidence="3">
    <location>
        <begin position="173"/>
        <end position="269"/>
    </location>
</feature>
<dbReference type="Pfam" id="PF01030">
    <property type="entry name" value="Recep_L_domain"/>
    <property type="match status" value="7"/>
</dbReference>
<protein>
    <recommendedName>
        <fullName evidence="3">Receptor L-domain domain-containing protein</fullName>
    </recommendedName>
</protein>
<feature type="domain" description="Receptor L-domain" evidence="3">
    <location>
        <begin position="709"/>
        <end position="803"/>
    </location>
</feature>
<evidence type="ECO:0000256" key="2">
    <source>
        <dbReference type="SAM" id="SignalP"/>
    </source>
</evidence>
<dbReference type="Proteomes" id="UP001176961">
    <property type="component" value="Unassembled WGS sequence"/>
</dbReference>